<dbReference type="InterPro" id="IPR012946">
    <property type="entry name" value="X8"/>
</dbReference>
<dbReference type="Gene3D" id="1.20.58.1040">
    <property type="match status" value="1"/>
</dbReference>
<gene>
    <name evidence="4" type="ORF">Acr_02g0004160</name>
</gene>
<protein>
    <recommendedName>
        <fullName evidence="3">X8 domain-containing protein</fullName>
    </recommendedName>
</protein>
<keyword evidence="5" id="KW-1185">Reference proteome</keyword>
<organism evidence="4 5">
    <name type="scientific">Actinidia rufa</name>
    <dbReference type="NCBI Taxonomy" id="165716"/>
    <lineage>
        <taxon>Eukaryota</taxon>
        <taxon>Viridiplantae</taxon>
        <taxon>Streptophyta</taxon>
        <taxon>Embryophyta</taxon>
        <taxon>Tracheophyta</taxon>
        <taxon>Spermatophyta</taxon>
        <taxon>Magnoliopsida</taxon>
        <taxon>eudicotyledons</taxon>
        <taxon>Gunneridae</taxon>
        <taxon>Pentapetalae</taxon>
        <taxon>asterids</taxon>
        <taxon>Ericales</taxon>
        <taxon>Actinidiaceae</taxon>
        <taxon>Actinidia</taxon>
    </lineage>
</organism>
<dbReference type="EMBL" id="BJWL01000002">
    <property type="protein sequence ID" value="GFY82176.1"/>
    <property type="molecule type" value="Genomic_DNA"/>
</dbReference>
<comment type="caution">
    <text evidence="4">The sequence shown here is derived from an EMBL/GenBank/DDBJ whole genome shotgun (WGS) entry which is preliminary data.</text>
</comment>
<dbReference type="OrthoDB" id="1928574at2759"/>
<feature type="domain" description="X8" evidence="3">
    <location>
        <begin position="37"/>
        <end position="122"/>
    </location>
</feature>
<reference evidence="4 5" key="1">
    <citation type="submission" date="2019-07" db="EMBL/GenBank/DDBJ databases">
        <title>De Novo Assembly of kiwifruit Actinidia rufa.</title>
        <authorList>
            <person name="Sugita-Konishi S."/>
            <person name="Sato K."/>
            <person name="Mori E."/>
            <person name="Abe Y."/>
            <person name="Kisaki G."/>
            <person name="Hamano K."/>
            <person name="Suezawa K."/>
            <person name="Otani M."/>
            <person name="Fukuda T."/>
            <person name="Manabe T."/>
            <person name="Gomi K."/>
            <person name="Tabuchi M."/>
            <person name="Akimitsu K."/>
            <person name="Kataoka I."/>
        </authorList>
    </citation>
    <scope>NUCLEOTIDE SEQUENCE [LARGE SCALE GENOMIC DNA]</scope>
    <source>
        <strain evidence="5">cv. Fuchu</strain>
    </source>
</reference>
<dbReference type="GO" id="GO:0009506">
    <property type="term" value="C:plasmodesma"/>
    <property type="evidence" value="ECO:0007669"/>
    <property type="project" value="UniProtKB-ARBA"/>
</dbReference>
<evidence type="ECO:0000256" key="2">
    <source>
        <dbReference type="ARBA" id="ARBA00023157"/>
    </source>
</evidence>
<proteinExistence type="predicted"/>
<keyword evidence="1" id="KW-0732">Signal</keyword>
<accession>A0A7J0E7J9</accession>
<dbReference type="PANTHER" id="PTHR31044">
    <property type="entry name" value="BETA-1,3 GLUCANASE"/>
    <property type="match status" value="1"/>
</dbReference>
<dbReference type="Proteomes" id="UP000585474">
    <property type="component" value="Unassembled WGS sequence"/>
</dbReference>
<evidence type="ECO:0000313" key="4">
    <source>
        <dbReference type="EMBL" id="GFY82176.1"/>
    </source>
</evidence>
<evidence type="ECO:0000256" key="1">
    <source>
        <dbReference type="ARBA" id="ARBA00022729"/>
    </source>
</evidence>
<sequence length="124" mass="12871">MRCSLFAPSHSLGAPRARVVPGGSGVKPTPVPAAGKQWCVAKAEATDAALLANINWACTSGGVDCSPIQEGGACFNPNTARSRAGYVMNAYYQAKGHQDFNCDFSNTGFVTASDPSYGTCKYSA</sequence>
<keyword evidence="2" id="KW-1015">Disulfide bond</keyword>
<dbReference type="InterPro" id="IPR044788">
    <property type="entry name" value="X8_dom_prot"/>
</dbReference>
<dbReference type="SMART" id="SM00768">
    <property type="entry name" value="X8"/>
    <property type="match status" value="1"/>
</dbReference>
<name>A0A7J0E7J9_9ERIC</name>
<evidence type="ECO:0000313" key="5">
    <source>
        <dbReference type="Proteomes" id="UP000585474"/>
    </source>
</evidence>
<dbReference type="FunFam" id="1.20.58.1040:FF:000003">
    <property type="entry name" value="glucan endo-1,3-beta-glucosidase 7"/>
    <property type="match status" value="1"/>
</dbReference>
<dbReference type="Pfam" id="PF07983">
    <property type="entry name" value="X8"/>
    <property type="match status" value="1"/>
</dbReference>
<evidence type="ECO:0000259" key="3">
    <source>
        <dbReference type="SMART" id="SM00768"/>
    </source>
</evidence>
<dbReference type="PANTHER" id="PTHR31044:SF130">
    <property type="entry name" value="CARBOHYDRATE-BINDING X8 DOMAIN SUPERFAMILY PROTEIN"/>
    <property type="match status" value="1"/>
</dbReference>
<dbReference type="AlphaFoldDB" id="A0A7J0E7J9"/>